<sequence length="251" mass="28035">MTLDEFARRLGRRTPALNSTQLALSLLWWRERNATHPDDRTASAGDLARELQRLGLGAPNSSRLGKSLASSRLTLRTSKNFRLKTDAAPKIEAMLAGVLEPTAPEVPASGEFLPEDVWRGTRGYIEVVCEQLNGCYFATYYDAASVMVRRLVETLLIEAYEKLGREAEIKRDGTLFMLGDIVERAVSTSGLSTLSRDSKKALKSVKELGDSSAHNRRFIARKHDLDDLRSPLRRLVDDLIALADLRRARPK</sequence>
<name>Q2IIY5_ANADE</name>
<evidence type="ECO:0000313" key="2">
    <source>
        <dbReference type="Proteomes" id="UP000001935"/>
    </source>
</evidence>
<evidence type="ECO:0008006" key="3">
    <source>
        <dbReference type="Google" id="ProtNLM"/>
    </source>
</evidence>
<dbReference type="OrthoDB" id="1436757at2"/>
<dbReference type="EMBL" id="CP000251">
    <property type="protein sequence ID" value="ABC81618.1"/>
    <property type="molecule type" value="Genomic_DNA"/>
</dbReference>
<dbReference type="AlphaFoldDB" id="Q2IIY5"/>
<reference evidence="1" key="1">
    <citation type="submission" date="2006-01" db="EMBL/GenBank/DDBJ databases">
        <title>Complete sequence of Anaeromyxobacter dehalogenans 2CP-C.</title>
        <authorList>
            <consortium name="US DOE Joint Genome Institute"/>
            <person name="Copeland A."/>
            <person name="Lucas S."/>
            <person name="Lapidus A."/>
            <person name="Barry K."/>
            <person name="Detter J.C."/>
            <person name="Glavina T."/>
            <person name="Hammon N."/>
            <person name="Israni S."/>
            <person name="Pitluck S."/>
            <person name="Brettin T."/>
            <person name="Bruce D."/>
            <person name="Han C."/>
            <person name="Tapia R."/>
            <person name="Gilna P."/>
            <person name="Kiss H."/>
            <person name="Schmutz J."/>
            <person name="Larimer F."/>
            <person name="Land M."/>
            <person name="Kyrpides N."/>
            <person name="Anderson I."/>
            <person name="Sanford R.A."/>
            <person name="Ritalahti K.M."/>
            <person name="Thomas H.S."/>
            <person name="Kirby J.R."/>
            <person name="Zhulin I.B."/>
            <person name="Loeffler F.E."/>
            <person name="Richardson P."/>
        </authorList>
    </citation>
    <scope>NUCLEOTIDE SEQUENCE</scope>
    <source>
        <strain evidence="1">2CP-C</strain>
    </source>
</reference>
<dbReference type="KEGG" id="ade:Adeh_1846"/>
<organism evidence="1 2">
    <name type="scientific">Anaeromyxobacter dehalogenans (strain 2CP-C)</name>
    <dbReference type="NCBI Taxonomy" id="290397"/>
    <lineage>
        <taxon>Bacteria</taxon>
        <taxon>Pseudomonadati</taxon>
        <taxon>Myxococcota</taxon>
        <taxon>Myxococcia</taxon>
        <taxon>Myxococcales</taxon>
        <taxon>Cystobacterineae</taxon>
        <taxon>Anaeromyxobacteraceae</taxon>
        <taxon>Anaeromyxobacter</taxon>
    </lineage>
</organism>
<proteinExistence type="predicted"/>
<accession>Q2IIY5</accession>
<dbReference type="RefSeq" id="WP_011420901.1">
    <property type="nucleotide sequence ID" value="NC_007760.1"/>
</dbReference>
<protein>
    <recommendedName>
        <fullName evidence="3">DUF4145 domain-containing protein</fullName>
    </recommendedName>
</protein>
<gene>
    <name evidence="1" type="ordered locus">Adeh_1846</name>
</gene>
<dbReference type="eggNOG" id="ENOG50310VA">
    <property type="taxonomic scope" value="Bacteria"/>
</dbReference>
<dbReference type="STRING" id="290397.Adeh_1846"/>
<evidence type="ECO:0000313" key="1">
    <source>
        <dbReference type="EMBL" id="ABC81618.1"/>
    </source>
</evidence>
<dbReference type="Proteomes" id="UP000001935">
    <property type="component" value="Chromosome"/>
</dbReference>
<dbReference type="HOGENOM" id="CLU_1101110_0_0_7"/>